<accession>A0AA49FIT4</accession>
<organism evidence="1">
    <name type="scientific">Candidatus Nitricoxidivorans perseverans</name>
    <dbReference type="NCBI Taxonomy" id="2975601"/>
    <lineage>
        <taxon>Bacteria</taxon>
        <taxon>Pseudomonadati</taxon>
        <taxon>Pseudomonadota</taxon>
        <taxon>Betaproteobacteria</taxon>
        <taxon>Nitrosomonadales</taxon>
        <taxon>Sterolibacteriaceae</taxon>
        <taxon>Candidatus Nitricoxidivorans</taxon>
    </lineage>
</organism>
<dbReference type="EMBL" id="CP107246">
    <property type="protein sequence ID" value="WIM04487.1"/>
    <property type="molecule type" value="Genomic_DNA"/>
</dbReference>
<proteinExistence type="predicted"/>
<evidence type="ECO:0000313" key="1">
    <source>
        <dbReference type="EMBL" id="WIM04487.1"/>
    </source>
</evidence>
<dbReference type="Proteomes" id="UP001234916">
    <property type="component" value="Chromosome"/>
</dbReference>
<dbReference type="KEGG" id="npv:OHM77_07145"/>
<name>A0AA49FIT4_9PROT</name>
<sequence length="130" mass="13811">MSLVAQLSALATRIGTEIKGLIRPDHPGLARAWANFGYVGGAIQLRAAYNVASVTRLGTGRYRIEFETPFPDAKYCWVATGRSNTATGTIRFAAARGTTDGKTADTLELVCTSAAASLADTPEISLVVYR</sequence>
<reference evidence="1" key="1">
    <citation type="journal article" date="2023" name="Nat. Microbiol.">
        <title>Enrichment and characterization of a nitric oxide-reducing microbial community in a continuous bioreactor.</title>
        <authorList>
            <person name="Garrido-Amador P."/>
            <person name="Stortenbeker N."/>
            <person name="Wessels H.J.C.T."/>
            <person name="Speth D.R."/>
            <person name="Garcia-Heredia I."/>
            <person name="Kartal B."/>
        </authorList>
    </citation>
    <scope>NUCLEOTIDE SEQUENCE</scope>
    <source>
        <strain evidence="1">MAG1</strain>
    </source>
</reference>
<gene>
    <name evidence="1" type="ORF">OHM77_07145</name>
</gene>
<dbReference type="AlphaFoldDB" id="A0AA49FIT4"/>
<protein>
    <submittedName>
        <fullName evidence="1">Uncharacterized protein</fullName>
    </submittedName>
</protein>